<name>A0A1E1J540_LEIGU</name>
<feature type="region of interest" description="Disordered" evidence="1">
    <location>
        <begin position="193"/>
        <end position="221"/>
    </location>
</feature>
<reference evidence="2" key="1">
    <citation type="submission" date="2012-08" db="EMBL/GenBank/DDBJ databases">
        <title>Comparative genomics of metastatic and non-metastatic Leishmania guyanensis provides insights into polygenic factors involved in Leishmania RNA virus infection.</title>
        <authorList>
            <person name="Smith D."/>
            <person name="Hertz-Fowler C."/>
            <person name="Martin R."/>
            <person name="Dickens N."/>
            <person name="Fasel N."/>
            <person name="Falquet L."/>
            <person name="Beverley S."/>
            <person name="Zangger H."/>
            <person name="Calderon-Copete S."/>
            <person name="Mottram J."/>
            <person name="Xenarios I."/>
        </authorList>
    </citation>
    <scope>NUCLEOTIDE SEQUENCE</scope>
    <source>
        <strain evidence="2">MHOM/BR/75/M4147/SSU:IR2SAT-LUC</strain>
    </source>
</reference>
<feature type="region of interest" description="Disordered" evidence="1">
    <location>
        <begin position="485"/>
        <end position="508"/>
    </location>
</feature>
<feature type="region of interest" description="Disordered" evidence="1">
    <location>
        <begin position="1092"/>
        <end position="1111"/>
    </location>
</feature>
<protein>
    <submittedName>
        <fullName evidence="2">Uncharacterized protein</fullName>
    </submittedName>
</protein>
<dbReference type="EMBL" id="CALQ01001633">
    <property type="protein sequence ID" value="CCM18716.1"/>
    <property type="molecule type" value="Genomic_DNA"/>
</dbReference>
<accession>A0A1E1J540</accession>
<dbReference type="AlphaFoldDB" id="A0A1E1J540"/>
<feature type="region of interest" description="Disordered" evidence="1">
    <location>
        <begin position="642"/>
        <end position="661"/>
    </location>
</feature>
<sequence>MRSGGRKRGRSGSYSPPLQLSYAVGSGGGVPGAAVSALDGSGDLFASCGLLRNRQSHIGSRSAVHLRSGGVGAATDMYVIRQNLLHLQALQDLLRRTSLAEMRDREVTECLLGAEQWLRELNRPLTSASVSGSANGSGSSSSISGFLPYVEGDALLSAYRSALSELRLLVLGVLNTMPWWRVVETVADHPTVPQSHGVRGASISGRGHSGGGTVAARTATQHGSVSDRSVAALHAITRWHVRLQIAFERVCLTLIDQSQKTVRGVLEVLLKPCQLRPPVRDGARRSIPSDSFIRVLNAVATKYSPNYVVELLEGCIADFMPRQRWAERRHHVACTAVLLYVALEGHTPAYHPRLGNSQSLQRALELLKALRSRHTDNSNSVGDSPWQLPPATRSHSLSLPGGTSEESGTDLGGSSSAMSAKRQGYHASLSSMLPTTGVLPSGYVSATLLEGAKVGEAALRQPILPHASLVGSSLSLIETTTTASDMELSDGDAHGSDRARSAVNSRLADNPSGRYVTAACAGGGGDSDSSAATVVCRKGRSRRAAGQLSGEVGSGVAVAPGSAAADGAPSFLDVTVEHNNKLLSYRNDIVRVLLNRLLDVELTLEPKDMEEKQGGWSRVMGVLGLGGGGPSSAMTVASHQTSFRGSPFGSPPASGLGSPASVLSASSSSLPGVGGGGSASAFPSIPITAADAGMLRQVTAPTSDLSSPAALSPAVFLLPRSDSLGFSGGAGLGDWGSAASPGASLASTQPLEHLFNTLSQPYLRILRDCTTLVYGRLGDDLRRQQVAGSCGNADWWVDIVYFYLTVVTRVDRPVYVLYLAPSLSMLGAEDESIGLLHKLITVAIKGSMPVEQPRSSSTISGTLRCPSAMWASSATASVVSASSLPLSGAPVQPVRLRMAPPTGTNRRVVTMEERLRAARHIFPLFRFLQSRIDEASGEGVRRRLLKWTAQELRRLGGCSASAMGGGGGRGGSLYVRSHPPPSRETRLALVTFAQCAAISELMGVDVVPQLSSAGKSTCGSARFTSSTAYGDTSDGIAAALEPFLSRYTLQSEPPAEDMEATVTTADDGENGNSNCSAAASSACLSETLSSPSASASSSMQGAEQAGRKASEKIAGTTASAMSLSTLCDTEQKPRRRRIDLRQMEFEGLLQPQLMAYCPW</sequence>
<evidence type="ECO:0000256" key="1">
    <source>
        <dbReference type="SAM" id="MobiDB-lite"/>
    </source>
</evidence>
<proteinExistence type="predicted"/>
<feature type="compositionally biased region" description="Basic and acidic residues" evidence="1">
    <location>
        <begin position="491"/>
        <end position="500"/>
    </location>
</feature>
<gene>
    <name evidence="2" type="primary">LgM4147LRVhigh.33.02020.00230</name>
    <name evidence="2" type="ORF">BN36_3362020</name>
</gene>
<organism evidence="2">
    <name type="scientific">Leishmania guyanensis</name>
    <dbReference type="NCBI Taxonomy" id="5670"/>
    <lineage>
        <taxon>Eukaryota</taxon>
        <taxon>Discoba</taxon>
        <taxon>Euglenozoa</taxon>
        <taxon>Kinetoplastea</taxon>
        <taxon>Metakinetoplastina</taxon>
        <taxon>Trypanosomatida</taxon>
        <taxon>Trypanosomatidae</taxon>
        <taxon>Leishmaniinae</taxon>
        <taxon>Leishmania</taxon>
        <taxon>Leishmania guyanensis species complex</taxon>
    </lineage>
</organism>
<feature type="region of interest" description="Disordered" evidence="1">
    <location>
        <begin position="374"/>
        <end position="419"/>
    </location>
</feature>
<evidence type="ECO:0000313" key="2">
    <source>
        <dbReference type="EMBL" id="CCM18716.1"/>
    </source>
</evidence>